<evidence type="ECO:0000256" key="8">
    <source>
        <dbReference type="ARBA" id="ARBA00022840"/>
    </source>
</evidence>
<dbReference type="InterPro" id="IPR003594">
    <property type="entry name" value="HATPase_dom"/>
</dbReference>
<keyword evidence="7" id="KW-0418">Kinase</keyword>
<dbReference type="SMART" id="SM00387">
    <property type="entry name" value="HATPase_c"/>
    <property type="match status" value="1"/>
</dbReference>
<keyword evidence="11" id="KW-0472">Membrane</keyword>
<dbReference type="PRINTS" id="PR00344">
    <property type="entry name" value="BCTRLSENSOR"/>
</dbReference>
<dbReference type="SUPFAM" id="SSF55874">
    <property type="entry name" value="ATPase domain of HSP90 chaperone/DNA topoisomerase II/histidine kinase"/>
    <property type="match status" value="1"/>
</dbReference>
<organism evidence="14 15">
    <name type="scientific">Stieleria varia</name>
    <dbReference type="NCBI Taxonomy" id="2528005"/>
    <lineage>
        <taxon>Bacteria</taxon>
        <taxon>Pseudomonadati</taxon>
        <taxon>Planctomycetota</taxon>
        <taxon>Planctomycetia</taxon>
        <taxon>Pirellulales</taxon>
        <taxon>Pirellulaceae</taxon>
        <taxon>Stieleria</taxon>
    </lineage>
</organism>
<dbReference type="InterPro" id="IPR036097">
    <property type="entry name" value="HisK_dim/P_sf"/>
</dbReference>
<dbReference type="InterPro" id="IPR003661">
    <property type="entry name" value="HisK_dim/P_dom"/>
</dbReference>
<dbReference type="Pfam" id="PF00512">
    <property type="entry name" value="HisKA"/>
    <property type="match status" value="1"/>
</dbReference>
<comment type="catalytic activity">
    <reaction evidence="1">
        <text>ATP + protein L-histidine = ADP + protein N-phospho-L-histidine.</text>
        <dbReference type="EC" id="2.7.13.3"/>
    </reaction>
</comment>
<feature type="transmembrane region" description="Helical" evidence="11">
    <location>
        <begin position="197"/>
        <end position="217"/>
    </location>
</feature>
<dbReference type="OrthoDB" id="226486at2"/>
<dbReference type="Gene3D" id="6.10.340.10">
    <property type="match status" value="1"/>
</dbReference>
<evidence type="ECO:0000256" key="10">
    <source>
        <dbReference type="SAM" id="Coils"/>
    </source>
</evidence>
<dbReference type="EC" id="2.7.13.3" evidence="3"/>
<dbReference type="Pfam" id="PF02518">
    <property type="entry name" value="HATPase_c"/>
    <property type="match status" value="1"/>
</dbReference>
<evidence type="ECO:0000256" key="4">
    <source>
        <dbReference type="ARBA" id="ARBA00022553"/>
    </source>
</evidence>
<keyword evidence="11" id="KW-0812">Transmembrane</keyword>
<dbReference type="RefSeq" id="WP_146518752.1">
    <property type="nucleotide sequence ID" value="NZ_CP151726.1"/>
</dbReference>
<dbReference type="CDD" id="cd00082">
    <property type="entry name" value="HisKA"/>
    <property type="match status" value="1"/>
</dbReference>
<dbReference type="InterPro" id="IPR005467">
    <property type="entry name" value="His_kinase_dom"/>
</dbReference>
<evidence type="ECO:0000256" key="3">
    <source>
        <dbReference type="ARBA" id="ARBA00012438"/>
    </source>
</evidence>
<dbReference type="GO" id="GO:0016020">
    <property type="term" value="C:membrane"/>
    <property type="evidence" value="ECO:0007669"/>
    <property type="project" value="UniProtKB-SubCell"/>
</dbReference>
<evidence type="ECO:0000256" key="5">
    <source>
        <dbReference type="ARBA" id="ARBA00022679"/>
    </source>
</evidence>
<gene>
    <name evidence="14" type="primary">dctB_1</name>
    <name evidence="14" type="ORF">Pla52n_12170</name>
</gene>
<evidence type="ECO:0000256" key="11">
    <source>
        <dbReference type="SAM" id="Phobius"/>
    </source>
</evidence>
<evidence type="ECO:0000256" key="9">
    <source>
        <dbReference type="ARBA" id="ARBA00023012"/>
    </source>
</evidence>
<dbReference type="Gene3D" id="1.10.287.130">
    <property type="match status" value="1"/>
</dbReference>
<dbReference type="SMART" id="SM00304">
    <property type="entry name" value="HAMP"/>
    <property type="match status" value="1"/>
</dbReference>
<keyword evidence="15" id="KW-1185">Reference proteome</keyword>
<evidence type="ECO:0000256" key="2">
    <source>
        <dbReference type="ARBA" id="ARBA00004370"/>
    </source>
</evidence>
<dbReference type="InterPro" id="IPR004358">
    <property type="entry name" value="Sig_transdc_His_kin-like_C"/>
</dbReference>
<evidence type="ECO:0000256" key="7">
    <source>
        <dbReference type="ARBA" id="ARBA00022777"/>
    </source>
</evidence>
<dbReference type="Proteomes" id="UP000320176">
    <property type="component" value="Unassembled WGS sequence"/>
</dbReference>
<evidence type="ECO:0000259" key="12">
    <source>
        <dbReference type="PROSITE" id="PS50109"/>
    </source>
</evidence>
<comment type="caution">
    <text evidence="14">The sequence shown here is derived from an EMBL/GenBank/DDBJ whole genome shotgun (WGS) entry which is preliminary data.</text>
</comment>
<dbReference type="InterPro" id="IPR036890">
    <property type="entry name" value="HATPase_C_sf"/>
</dbReference>
<evidence type="ECO:0000259" key="13">
    <source>
        <dbReference type="PROSITE" id="PS50885"/>
    </source>
</evidence>
<feature type="coiled-coil region" evidence="10">
    <location>
        <begin position="56"/>
        <end position="120"/>
    </location>
</feature>
<feature type="domain" description="Histidine kinase" evidence="12">
    <location>
        <begin position="308"/>
        <end position="530"/>
    </location>
</feature>
<dbReference type="InterPro" id="IPR003660">
    <property type="entry name" value="HAMP_dom"/>
</dbReference>
<dbReference type="SUPFAM" id="SSF47384">
    <property type="entry name" value="Homodimeric domain of signal transducing histidine kinase"/>
    <property type="match status" value="1"/>
</dbReference>
<proteinExistence type="predicted"/>
<dbReference type="Pfam" id="PF00672">
    <property type="entry name" value="HAMP"/>
    <property type="match status" value="1"/>
</dbReference>
<comment type="subcellular location">
    <subcellularLocation>
        <location evidence="2">Membrane</location>
    </subcellularLocation>
</comment>
<dbReference type="PANTHER" id="PTHR43065">
    <property type="entry name" value="SENSOR HISTIDINE KINASE"/>
    <property type="match status" value="1"/>
</dbReference>
<keyword evidence="10" id="KW-0175">Coiled coil</keyword>
<keyword evidence="11" id="KW-1133">Transmembrane helix</keyword>
<name>A0A5C6AZW1_9BACT</name>
<keyword evidence="6" id="KW-0547">Nucleotide-binding</keyword>
<dbReference type="CDD" id="cd06225">
    <property type="entry name" value="HAMP"/>
    <property type="match status" value="1"/>
</dbReference>
<dbReference type="GO" id="GO:0000155">
    <property type="term" value="F:phosphorelay sensor kinase activity"/>
    <property type="evidence" value="ECO:0007669"/>
    <property type="project" value="InterPro"/>
</dbReference>
<dbReference type="Gene3D" id="3.30.565.10">
    <property type="entry name" value="Histidine kinase-like ATPase, C-terminal domain"/>
    <property type="match status" value="1"/>
</dbReference>
<dbReference type="PANTHER" id="PTHR43065:SF46">
    <property type="entry name" value="C4-DICARBOXYLATE TRANSPORT SENSOR PROTEIN DCTB"/>
    <property type="match status" value="1"/>
</dbReference>
<dbReference type="GO" id="GO:0005524">
    <property type="term" value="F:ATP binding"/>
    <property type="evidence" value="ECO:0007669"/>
    <property type="project" value="UniProtKB-KW"/>
</dbReference>
<evidence type="ECO:0000313" key="15">
    <source>
        <dbReference type="Proteomes" id="UP000320176"/>
    </source>
</evidence>
<keyword evidence="5 14" id="KW-0808">Transferase</keyword>
<dbReference type="EMBL" id="SJPN01000002">
    <property type="protein sequence ID" value="TWU05503.1"/>
    <property type="molecule type" value="Genomic_DNA"/>
</dbReference>
<evidence type="ECO:0000256" key="1">
    <source>
        <dbReference type="ARBA" id="ARBA00000085"/>
    </source>
</evidence>
<feature type="domain" description="HAMP" evidence="13">
    <location>
        <begin position="221"/>
        <end position="273"/>
    </location>
</feature>
<evidence type="ECO:0000256" key="6">
    <source>
        <dbReference type="ARBA" id="ARBA00022741"/>
    </source>
</evidence>
<dbReference type="AlphaFoldDB" id="A0A5C6AZW1"/>
<dbReference type="PROSITE" id="PS50109">
    <property type="entry name" value="HIS_KIN"/>
    <property type="match status" value="1"/>
</dbReference>
<evidence type="ECO:0000313" key="14">
    <source>
        <dbReference type="EMBL" id="TWU05503.1"/>
    </source>
</evidence>
<keyword evidence="9" id="KW-0902">Two-component regulatory system</keyword>
<keyword evidence="4" id="KW-0597">Phosphoprotein</keyword>
<reference evidence="14 15" key="1">
    <citation type="submission" date="2019-02" db="EMBL/GenBank/DDBJ databases">
        <title>Deep-cultivation of Planctomycetes and their phenomic and genomic characterization uncovers novel biology.</title>
        <authorList>
            <person name="Wiegand S."/>
            <person name="Jogler M."/>
            <person name="Boedeker C."/>
            <person name="Pinto D."/>
            <person name="Vollmers J."/>
            <person name="Rivas-Marin E."/>
            <person name="Kohn T."/>
            <person name="Peeters S.H."/>
            <person name="Heuer A."/>
            <person name="Rast P."/>
            <person name="Oberbeckmann S."/>
            <person name="Bunk B."/>
            <person name="Jeske O."/>
            <person name="Meyerdierks A."/>
            <person name="Storesund J.E."/>
            <person name="Kallscheuer N."/>
            <person name="Luecker S."/>
            <person name="Lage O.M."/>
            <person name="Pohl T."/>
            <person name="Merkel B.J."/>
            <person name="Hornburger P."/>
            <person name="Mueller R.-W."/>
            <person name="Bruemmer F."/>
            <person name="Labrenz M."/>
            <person name="Spormann A.M."/>
            <person name="Op Den Camp H."/>
            <person name="Overmann J."/>
            <person name="Amann R."/>
            <person name="Jetten M.S.M."/>
            <person name="Mascher T."/>
            <person name="Medema M.H."/>
            <person name="Devos D.P."/>
            <person name="Kaster A.-K."/>
            <person name="Ovreas L."/>
            <person name="Rohde M."/>
            <person name="Galperin M.Y."/>
            <person name="Jogler C."/>
        </authorList>
    </citation>
    <scope>NUCLEOTIDE SEQUENCE [LARGE SCALE GENOMIC DNA]</scope>
    <source>
        <strain evidence="14 15">Pla52n</strain>
    </source>
</reference>
<dbReference type="SMART" id="SM00388">
    <property type="entry name" value="HisKA"/>
    <property type="match status" value="1"/>
</dbReference>
<accession>A0A5C6AZW1</accession>
<dbReference type="SUPFAM" id="SSF158472">
    <property type="entry name" value="HAMP domain-like"/>
    <property type="match status" value="1"/>
</dbReference>
<dbReference type="PROSITE" id="PS50885">
    <property type="entry name" value="HAMP"/>
    <property type="match status" value="1"/>
</dbReference>
<keyword evidence="8" id="KW-0067">ATP-binding</keyword>
<protein>
    <recommendedName>
        <fullName evidence="3">histidine kinase</fullName>
        <ecNumber evidence="3">2.7.13.3</ecNumber>
    </recommendedName>
</protein>
<sequence length="551" mass="62235">MLRNWTIQKKLVAGITLLSLIFAFTAVSGITGLRRYRSLAIEVEQRADEILFAHDLNRCAEILRQSQSRMSRLENNIGMIESVFSPSEVDVERVAIENALVEMRLKLERYQQHIQEVAQSNQSSLLVDRDLQRDSLTEISAIVHLVDQYWHSPTYHRDLPLGDTLNKLVETTHDHFDLIHRGMAEFREDAHQKYVGWMWSWSAYTSLALGAVILLSWSFRTLVVKPFQTLLSGSRLVAGGQFGHRIDLGTNDELSELAEAMNAMSQRFMDAYAKERNLNRELEKKVRDRTRELIKNEQLASVGFLAAGVAHEINNPLAAIAFSAEELGDNVEDLSSLSPTPIEQEIYNNLHKNLRRIQDQAFRCKDITDRLLDFSRLGDSRRSETDLKTLVDELVAMVVKVGKFQCKTVRTHCEDDVFAHCNRQEIQQVVLNLVTNAMESVDTEGAVDVYVTHQDGCAAVIVQDNGCGMDQEVKEHLFEPFYTRRQDGTGTGLGLSISYRIVSQHHGSLIAESDGVGKGSRLVLLLPTEASSASLSENHESHWNHEPQKVA</sequence>